<dbReference type="InterPro" id="IPR000198">
    <property type="entry name" value="RhoGAP_dom"/>
</dbReference>
<dbReference type="PANTHER" id="PTHR15228">
    <property type="entry name" value="SPERMATHECAL PHYSIOLOGY VARIANT"/>
    <property type="match status" value="1"/>
</dbReference>
<evidence type="ECO:0000256" key="7">
    <source>
        <dbReference type="SAM" id="MobiDB-lite"/>
    </source>
</evidence>
<feature type="compositionally biased region" description="Basic and acidic residues" evidence="7">
    <location>
        <begin position="898"/>
        <end position="916"/>
    </location>
</feature>
<dbReference type="Proteomes" id="UP001152803">
    <property type="component" value="Unassembled WGS sequence"/>
</dbReference>
<feature type="region of interest" description="Disordered" evidence="7">
    <location>
        <begin position="1018"/>
        <end position="1041"/>
    </location>
</feature>
<feature type="region of interest" description="Disordered" evidence="7">
    <location>
        <begin position="861"/>
        <end position="935"/>
    </location>
</feature>
<keyword evidence="12" id="KW-1185">Reference proteome</keyword>
<dbReference type="InterPro" id="IPR031160">
    <property type="entry name" value="F_BAR_dom"/>
</dbReference>
<reference evidence="11" key="1">
    <citation type="journal article" date="2023" name="Science">
        <title>Genome structures resolve the early diversification of teleost fishes.</title>
        <authorList>
            <person name="Parey E."/>
            <person name="Louis A."/>
            <person name="Montfort J."/>
            <person name="Bouchez O."/>
            <person name="Roques C."/>
            <person name="Iampietro C."/>
            <person name="Lluch J."/>
            <person name="Castinel A."/>
            <person name="Donnadieu C."/>
            <person name="Desvignes T."/>
            <person name="Floi Bucao C."/>
            <person name="Jouanno E."/>
            <person name="Wen M."/>
            <person name="Mejri S."/>
            <person name="Dirks R."/>
            <person name="Jansen H."/>
            <person name="Henkel C."/>
            <person name="Chen W.J."/>
            <person name="Zahm M."/>
            <person name="Cabau C."/>
            <person name="Klopp C."/>
            <person name="Thompson A.W."/>
            <person name="Robinson-Rechavi M."/>
            <person name="Braasch I."/>
            <person name="Lecointre G."/>
            <person name="Bobe J."/>
            <person name="Postlethwait J.H."/>
            <person name="Berthelot C."/>
            <person name="Roest Crollius H."/>
            <person name="Guiguen Y."/>
        </authorList>
    </citation>
    <scope>NUCLEOTIDE SEQUENCE</scope>
    <source>
        <strain evidence="11">Concon-B</strain>
    </source>
</reference>
<dbReference type="InterPro" id="IPR027267">
    <property type="entry name" value="AH/BAR_dom_sf"/>
</dbReference>
<keyword evidence="2" id="KW-0479">Metal-binding</keyword>
<dbReference type="Gene3D" id="1.10.555.10">
    <property type="entry name" value="Rho GTPase activation protein"/>
    <property type="match status" value="1"/>
</dbReference>
<dbReference type="SMART" id="SM00109">
    <property type="entry name" value="C1"/>
    <property type="match status" value="1"/>
</dbReference>
<dbReference type="InterPro" id="IPR008936">
    <property type="entry name" value="Rho_GTPase_activation_prot"/>
</dbReference>
<dbReference type="GO" id="GO:0008270">
    <property type="term" value="F:zinc ion binding"/>
    <property type="evidence" value="ECO:0007669"/>
    <property type="project" value="UniProtKB-KW"/>
</dbReference>
<keyword evidence="5 6" id="KW-0175">Coiled coil</keyword>
<dbReference type="InterPro" id="IPR001060">
    <property type="entry name" value="FCH_dom"/>
</dbReference>
<feature type="compositionally biased region" description="Basic and acidic residues" evidence="7">
    <location>
        <begin position="1142"/>
        <end position="1155"/>
    </location>
</feature>
<dbReference type="SMART" id="SM00324">
    <property type="entry name" value="RhoGAP"/>
    <property type="match status" value="1"/>
</dbReference>
<evidence type="ECO:0000256" key="6">
    <source>
        <dbReference type="PROSITE-ProRule" id="PRU01077"/>
    </source>
</evidence>
<dbReference type="InterPro" id="IPR046349">
    <property type="entry name" value="C1-like_sf"/>
</dbReference>
<gene>
    <name evidence="11" type="ORF">COCON_G00206770</name>
</gene>
<dbReference type="SUPFAM" id="SSF48350">
    <property type="entry name" value="GTPase activation domain, GAP"/>
    <property type="match status" value="1"/>
</dbReference>
<evidence type="ECO:0000256" key="3">
    <source>
        <dbReference type="ARBA" id="ARBA00022771"/>
    </source>
</evidence>
<feature type="compositionally biased region" description="Pro residues" evidence="7">
    <location>
        <begin position="862"/>
        <end position="883"/>
    </location>
</feature>
<dbReference type="GO" id="GO:0051056">
    <property type="term" value="P:regulation of small GTPase mediated signal transduction"/>
    <property type="evidence" value="ECO:0007669"/>
    <property type="project" value="UniProtKB-ARBA"/>
</dbReference>
<evidence type="ECO:0008006" key="13">
    <source>
        <dbReference type="Google" id="ProtNLM"/>
    </source>
</evidence>
<protein>
    <recommendedName>
        <fullName evidence="13">GEM-interacting protein</fullName>
    </recommendedName>
</protein>
<evidence type="ECO:0000259" key="10">
    <source>
        <dbReference type="PROSITE" id="PS51741"/>
    </source>
</evidence>
<dbReference type="PROSITE" id="PS00479">
    <property type="entry name" value="ZF_DAG_PE_1"/>
    <property type="match status" value="1"/>
</dbReference>
<dbReference type="Pfam" id="PF00620">
    <property type="entry name" value="RhoGAP"/>
    <property type="match status" value="1"/>
</dbReference>
<feature type="region of interest" description="Disordered" evidence="7">
    <location>
        <begin position="493"/>
        <end position="589"/>
    </location>
</feature>
<feature type="domain" description="Phorbol-ester/DAG-type" evidence="8">
    <location>
        <begin position="601"/>
        <end position="647"/>
    </location>
</feature>
<feature type="domain" description="Rho-GAP" evidence="9">
    <location>
        <begin position="657"/>
        <end position="861"/>
    </location>
</feature>
<feature type="compositionally biased region" description="Low complexity" evidence="7">
    <location>
        <begin position="537"/>
        <end position="551"/>
    </location>
</feature>
<dbReference type="InterPro" id="IPR051025">
    <property type="entry name" value="RhoGAP"/>
</dbReference>
<keyword evidence="1" id="KW-0343">GTPase activation</keyword>
<organism evidence="11 12">
    <name type="scientific">Conger conger</name>
    <name type="common">Conger eel</name>
    <name type="synonym">Muraena conger</name>
    <dbReference type="NCBI Taxonomy" id="82655"/>
    <lineage>
        <taxon>Eukaryota</taxon>
        <taxon>Metazoa</taxon>
        <taxon>Chordata</taxon>
        <taxon>Craniata</taxon>
        <taxon>Vertebrata</taxon>
        <taxon>Euteleostomi</taxon>
        <taxon>Actinopterygii</taxon>
        <taxon>Neopterygii</taxon>
        <taxon>Teleostei</taxon>
        <taxon>Anguilliformes</taxon>
        <taxon>Congridae</taxon>
        <taxon>Conger</taxon>
    </lineage>
</organism>
<keyword evidence="3" id="KW-0863">Zinc-finger</keyword>
<evidence type="ECO:0000259" key="9">
    <source>
        <dbReference type="PROSITE" id="PS50238"/>
    </source>
</evidence>
<accession>A0A9Q1CZ82</accession>
<proteinExistence type="predicted"/>
<sequence>MSFADPNAPESDGGQSPETSICGLRHVMYSLPESGLETSSLGSQGTCDVSRKLLWTVARLRRVADNIKQLRQLFLRCHESDLRGPPQMQVNDGLQGLWDSLQPLIECYPSLNYPPLCHAFSALRLSLQDVRVPTKSETKRYSEIFRDFDNLELSLCQATVDELLPDPDCHSLTISTETSENAELDEITSEDGYSAELRSEGDEKDGVLSAQDADLALCRCEGGVEVALQYAKMWCKYAKDLLTWMDKRLSLEQEFAKNIMKAAETARSSVAQQDMMPLQYIYTMALEHDVKTCTSSRQTGELLQQRCFQGLAAKRNEIDKWRKEFKEQWNKEQRKMGETLVALKKARQQYMQRSEDLEKAKAGEEAMGGQRTLDKRRKSKDEAQAKVKEAELLYRQCINDATSHQDELEKMKELIISHLRKLICAGDMVLKEITVNMFYYQRLQTEAVPQGYHNLELTCRPCEPGEPYLLYVRQCRRRHQPLRTFIFEEFSPQSKRSPPYRRKTSNPLVSGQDSFLVEESPARRAINSSENRRTGYSDSESIGGSLESLSSPAHGNRKLPKAPSSGTMSSDDLDEKDPGTPSEMEPAELCKIRTQSRAARTHRLRKMKSKMVKCRQCDNFILVNGIECEECGLAIHRKCLEVCQLECEHRKGALFGVEFSLFPRQHPDEVPFLVEHCTAEIENRALTVQGVYRVSGSKPRIQKLCQAFEIQGDQVDLSDLSPHDVTSVLKHFFKELPEPLLTFDLYHDFITVGKNIQQLAEKGPSAQTSGIVEDITLSLRELLRRLPPYNYSTLHHMAIHLHRVSEHFEENKMSVGNLGIVFGPTLLRPLVSGDMSMSALLETSYQALLVEFLVTHHGAIFGPPPRPSTPPPPAPTAPLPATPPRLAGAPVAESPDTPSRDRPRSLENRTIKRDSSEGYISDKSSSNEAVDRLSPEANERAVLAVRGTMASHPSDPHGGPDVSLGPQPRGHFSRTPVKYQQHHIPAALLRAAGPQGGYLGRDERQEGVEVGEIARLGSADSSCSSSPELGGQRQPHSPIESTSKTTILLSKAGHAPKDPSTSQNIPTAAKQEVAPALVASQTFALHEEEVEPEGRLDSMAELNSNQSNNRFGGRPQGFSQSLRRPLGEQRSAQKILSGLKLRRSDSGKGEQIHFV</sequence>
<dbReference type="PROSITE" id="PS51741">
    <property type="entry name" value="F_BAR"/>
    <property type="match status" value="1"/>
</dbReference>
<dbReference type="SUPFAM" id="SSF57889">
    <property type="entry name" value="Cysteine-rich domain"/>
    <property type="match status" value="1"/>
</dbReference>
<dbReference type="PROSITE" id="PS50238">
    <property type="entry name" value="RHOGAP"/>
    <property type="match status" value="1"/>
</dbReference>
<feature type="region of interest" description="Disordered" evidence="7">
    <location>
        <begin position="948"/>
        <end position="973"/>
    </location>
</feature>
<keyword evidence="4" id="KW-0862">Zinc</keyword>
<dbReference type="OrthoDB" id="79452at2759"/>
<dbReference type="SUPFAM" id="SSF103657">
    <property type="entry name" value="BAR/IMD domain-like"/>
    <property type="match status" value="1"/>
</dbReference>
<dbReference type="CDD" id="cd20816">
    <property type="entry name" value="C1_GMIP-like"/>
    <property type="match status" value="1"/>
</dbReference>
<evidence type="ECO:0000313" key="12">
    <source>
        <dbReference type="Proteomes" id="UP001152803"/>
    </source>
</evidence>
<evidence type="ECO:0000256" key="4">
    <source>
        <dbReference type="ARBA" id="ARBA00022833"/>
    </source>
</evidence>
<dbReference type="EMBL" id="JAFJMO010000016">
    <property type="protein sequence ID" value="KAJ8254065.1"/>
    <property type="molecule type" value="Genomic_DNA"/>
</dbReference>
<dbReference type="SMART" id="SM00055">
    <property type="entry name" value="FCH"/>
    <property type="match status" value="1"/>
</dbReference>
<evidence type="ECO:0000256" key="1">
    <source>
        <dbReference type="ARBA" id="ARBA00022468"/>
    </source>
</evidence>
<dbReference type="Gene3D" id="1.20.1270.60">
    <property type="entry name" value="Arfaptin homology (AH) domain/BAR domain"/>
    <property type="match status" value="1"/>
</dbReference>
<evidence type="ECO:0000313" key="11">
    <source>
        <dbReference type="EMBL" id="KAJ8254065.1"/>
    </source>
</evidence>
<dbReference type="GO" id="GO:0005096">
    <property type="term" value="F:GTPase activator activity"/>
    <property type="evidence" value="ECO:0007669"/>
    <property type="project" value="UniProtKB-KW"/>
</dbReference>
<dbReference type="GO" id="GO:0007165">
    <property type="term" value="P:signal transduction"/>
    <property type="evidence" value="ECO:0007669"/>
    <property type="project" value="InterPro"/>
</dbReference>
<dbReference type="AlphaFoldDB" id="A0A9Q1CZ82"/>
<dbReference type="InterPro" id="IPR002219">
    <property type="entry name" value="PKC_DAG/PE"/>
</dbReference>
<dbReference type="PANTHER" id="PTHR15228:SF16">
    <property type="entry name" value="GEM-INTERACTING PROTEIN"/>
    <property type="match status" value="1"/>
</dbReference>
<comment type="caution">
    <text evidence="11">The sequence shown here is derived from an EMBL/GenBank/DDBJ whole genome shotgun (WGS) entry which is preliminary data.</text>
</comment>
<feature type="region of interest" description="Disordered" evidence="7">
    <location>
        <begin position="356"/>
        <end position="381"/>
    </location>
</feature>
<dbReference type="GO" id="GO:0005886">
    <property type="term" value="C:plasma membrane"/>
    <property type="evidence" value="ECO:0007669"/>
    <property type="project" value="TreeGrafter"/>
</dbReference>
<feature type="domain" description="F-BAR" evidence="10">
    <location>
        <begin position="211"/>
        <end position="467"/>
    </location>
</feature>
<evidence type="ECO:0000256" key="5">
    <source>
        <dbReference type="ARBA" id="ARBA00023054"/>
    </source>
</evidence>
<feature type="region of interest" description="Disordered" evidence="7">
    <location>
        <begin position="1103"/>
        <end position="1155"/>
    </location>
</feature>
<name>A0A9Q1CZ82_CONCO</name>
<dbReference type="PROSITE" id="PS50081">
    <property type="entry name" value="ZF_DAG_PE_2"/>
    <property type="match status" value="1"/>
</dbReference>
<dbReference type="InterPro" id="IPR054713">
    <property type="entry name" value="GMIP/FCHO2-like_FCH"/>
</dbReference>
<dbReference type="Pfam" id="PF22699">
    <property type="entry name" value="GMIP-like_FCH"/>
    <property type="match status" value="1"/>
</dbReference>
<evidence type="ECO:0000256" key="2">
    <source>
        <dbReference type="ARBA" id="ARBA00022723"/>
    </source>
</evidence>
<evidence type="ECO:0000259" key="8">
    <source>
        <dbReference type="PROSITE" id="PS50081"/>
    </source>
</evidence>